<gene>
    <name evidence="1" type="ORF">FOXG_22773</name>
</gene>
<protein>
    <submittedName>
        <fullName evidence="1">Uncharacterized protein</fullName>
    </submittedName>
</protein>
<dbReference type="Proteomes" id="UP000009097">
    <property type="component" value="Unassembled WGS sequence"/>
</dbReference>
<dbReference type="VEuPathDB" id="FungiDB:FOXG_22773"/>
<evidence type="ECO:0000313" key="2">
    <source>
        <dbReference type="Proteomes" id="UP000009097"/>
    </source>
</evidence>
<dbReference type="GeneID" id="28963479"/>
<reference evidence="1" key="1">
    <citation type="submission" date="2007-04" db="EMBL/GenBank/DDBJ databases">
        <authorList>
            <consortium name="The Broad Institute Genome Sequencing Platform"/>
            <person name="Birren B."/>
            <person name="Lander E."/>
            <person name="Galagan J."/>
            <person name="Nusbaum C."/>
            <person name="Devon K."/>
            <person name="Ma L.-J."/>
            <person name="Jaffe D."/>
            <person name="Butler J."/>
            <person name="Alvarez P."/>
            <person name="Gnerre S."/>
            <person name="Grabherr M."/>
            <person name="Kleber M."/>
            <person name="Mauceli E."/>
            <person name="Brockman W."/>
            <person name="MacCallum I.A."/>
            <person name="Young S."/>
            <person name="LaButti K."/>
            <person name="DeCaprio D."/>
            <person name="Crawford M."/>
            <person name="Koehrsen M."/>
            <person name="Engels R."/>
            <person name="Montgomery P."/>
            <person name="Pearson M."/>
            <person name="Howarth C."/>
            <person name="Larson L."/>
            <person name="White J."/>
            <person name="O'Leary S."/>
            <person name="Kodira C."/>
            <person name="Zeng Q."/>
            <person name="Yandava C."/>
            <person name="Alvarado L."/>
            <person name="Kistler C."/>
            <person name="Shim W.-B."/>
            <person name="Kang S."/>
            <person name="Woloshuk C."/>
        </authorList>
    </citation>
    <scope>NUCLEOTIDE SEQUENCE</scope>
    <source>
        <strain evidence="1">4287</strain>
    </source>
</reference>
<organism evidence="1 2">
    <name type="scientific">Fusarium oxysporum f. sp. lycopersici (strain 4287 / CBS 123668 / FGSC 9935 / NRRL 34936)</name>
    <name type="common">Fusarium vascular wilt of tomato</name>
    <dbReference type="NCBI Taxonomy" id="426428"/>
    <lineage>
        <taxon>Eukaryota</taxon>
        <taxon>Fungi</taxon>
        <taxon>Dikarya</taxon>
        <taxon>Ascomycota</taxon>
        <taxon>Pezizomycotina</taxon>
        <taxon>Sordariomycetes</taxon>
        <taxon>Hypocreomycetidae</taxon>
        <taxon>Hypocreales</taxon>
        <taxon>Nectriaceae</taxon>
        <taxon>Fusarium</taxon>
        <taxon>Fusarium oxysporum species complex</taxon>
    </lineage>
</organism>
<dbReference type="KEGG" id="fox:FOXG_22773"/>
<dbReference type="AlphaFoldDB" id="A0A0J9WCD1"/>
<evidence type="ECO:0000313" key="1">
    <source>
        <dbReference type="EMBL" id="KNB20200.1"/>
    </source>
</evidence>
<dbReference type="RefSeq" id="XP_018258245.1">
    <property type="nucleotide sequence ID" value="XM_018403186.1"/>
</dbReference>
<reference evidence="1" key="2">
    <citation type="journal article" date="2010" name="Nature">
        <title>Comparative genomics reveals mobile pathogenicity chromosomes in Fusarium.</title>
        <authorList>
            <person name="Ma L.J."/>
            <person name="van der Does H.C."/>
            <person name="Borkovich K.A."/>
            <person name="Coleman J.J."/>
            <person name="Daboussi M.J."/>
            <person name="Di Pietro A."/>
            <person name="Dufresne M."/>
            <person name="Freitag M."/>
            <person name="Grabherr M."/>
            <person name="Henrissat B."/>
            <person name="Houterman P.M."/>
            <person name="Kang S."/>
            <person name="Shim W.B."/>
            <person name="Woloshuk C."/>
            <person name="Xie X."/>
            <person name="Xu J.R."/>
            <person name="Antoniw J."/>
            <person name="Baker S.E."/>
            <person name="Bluhm B.H."/>
            <person name="Breakspear A."/>
            <person name="Brown D.W."/>
            <person name="Butchko R.A."/>
            <person name="Chapman S."/>
            <person name="Coulson R."/>
            <person name="Coutinho P.M."/>
            <person name="Danchin E.G."/>
            <person name="Diener A."/>
            <person name="Gale L.R."/>
            <person name="Gardiner D.M."/>
            <person name="Goff S."/>
            <person name="Hammond-Kosack K.E."/>
            <person name="Hilburn K."/>
            <person name="Hua-Van A."/>
            <person name="Jonkers W."/>
            <person name="Kazan K."/>
            <person name="Kodira C.D."/>
            <person name="Koehrsen M."/>
            <person name="Kumar L."/>
            <person name="Lee Y.H."/>
            <person name="Li L."/>
            <person name="Manners J.M."/>
            <person name="Miranda-Saavedra D."/>
            <person name="Mukherjee M."/>
            <person name="Park G."/>
            <person name="Park J."/>
            <person name="Park S.Y."/>
            <person name="Proctor R.H."/>
            <person name="Regev A."/>
            <person name="Ruiz-Roldan M.C."/>
            <person name="Sain D."/>
            <person name="Sakthikumar S."/>
            <person name="Sykes S."/>
            <person name="Schwartz D.C."/>
            <person name="Turgeon B.G."/>
            <person name="Wapinski I."/>
            <person name="Yoder O."/>
            <person name="Young S."/>
            <person name="Zeng Q."/>
            <person name="Zhou S."/>
            <person name="Galagan J."/>
            <person name="Cuomo C.A."/>
            <person name="Kistler H.C."/>
            <person name="Rep M."/>
        </authorList>
    </citation>
    <scope>NUCLEOTIDE SEQUENCE [LARGE SCALE GENOMIC DNA]</scope>
    <source>
        <strain evidence="1">4287</strain>
    </source>
</reference>
<accession>A0A0J9WCD1</accession>
<dbReference type="EMBL" id="DS231741">
    <property type="protein sequence ID" value="KNB20200.1"/>
    <property type="molecule type" value="Genomic_DNA"/>
</dbReference>
<sequence length="119" mass="13958">MNIRADFNYNSSWLMRSNERQFRAKRIFKGHTVSMAKAARLDLDEQLMRLRLRLIDLRDGVRGAEFLDLNSLHDYAFSVTMPVVVCQTLTSVPFWSPELDWSSRDLRHTTPARLVTETR</sequence>
<proteinExistence type="predicted"/>
<name>A0A0J9WCD1_FUSO4</name>